<gene>
    <name evidence="1" type="ORF">MUK42_36688</name>
</gene>
<name>A0A9E7E9J0_9LILI</name>
<organism evidence="1 2">
    <name type="scientific">Musa troglodytarum</name>
    <name type="common">fe'i banana</name>
    <dbReference type="NCBI Taxonomy" id="320322"/>
    <lineage>
        <taxon>Eukaryota</taxon>
        <taxon>Viridiplantae</taxon>
        <taxon>Streptophyta</taxon>
        <taxon>Embryophyta</taxon>
        <taxon>Tracheophyta</taxon>
        <taxon>Spermatophyta</taxon>
        <taxon>Magnoliopsida</taxon>
        <taxon>Liliopsida</taxon>
        <taxon>Zingiberales</taxon>
        <taxon>Musaceae</taxon>
        <taxon>Musa</taxon>
    </lineage>
</organism>
<evidence type="ECO:0000313" key="2">
    <source>
        <dbReference type="Proteomes" id="UP001055439"/>
    </source>
</evidence>
<protein>
    <submittedName>
        <fullName evidence="1">Uncharacterized protein</fullName>
    </submittedName>
</protein>
<proteinExistence type="predicted"/>
<dbReference type="Proteomes" id="UP001055439">
    <property type="component" value="Chromosome 1"/>
</dbReference>
<evidence type="ECO:0000313" key="1">
    <source>
        <dbReference type="EMBL" id="URD73009.1"/>
    </source>
</evidence>
<keyword evidence="2" id="KW-1185">Reference proteome</keyword>
<accession>A0A9E7E9J0</accession>
<dbReference type="EMBL" id="CP097502">
    <property type="protein sequence ID" value="URD73009.1"/>
    <property type="molecule type" value="Genomic_DNA"/>
</dbReference>
<dbReference type="AlphaFoldDB" id="A0A9E7E9J0"/>
<reference evidence="1" key="1">
    <citation type="submission" date="2022-05" db="EMBL/GenBank/DDBJ databases">
        <title>The Musa troglodytarum L. genome provides insights into the mechanism of non-climacteric behaviour and enrichment of carotenoids.</title>
        <authorList>
            <person name="Wang J."/>
        </authorList>
    </citation>
    <scope>NUCLEOTIDE SEQUENCE</scope>
    <source>
        <tissue evidence="1">Leaf</tissue>
    </source>
</reference>
<sequence>MELMFHLHNYRDFNVTFLLKTVSDVVEAAAANCLTANQLVPDDIGRCITRYKDTIVPYRYEFNETFHPCSYSGTFALAYM</sequence>